<dbReference type="AlphaFoldDB" id="A0A7S4R4J4"/>
<dbReference type="Gene3D" id="3.40.630.30">
    <property type="match status" value="1"/>
</dbReference>
<dbReference type="InterPro" id="IPR000182">
    <property type="entry name" value="GNAT_dom"/>
</dbReference>
<feature type="compositionally biased region" description="Acidic residues" evidence="1">
    <location>
        <begin position="195"/>
        <end position="214"/>
    </location>
</feature>
<accession>A0A7S4R4J4</accession>
<evidence type="ECO:0000313" key="3">
    <source>
        <dbReference type="EMBL" id="CAE4601787.1"/>
    </source>
</evidence>
<name>A0A7S4R4J4_9DINO</name>
<dbReference type="EMBL" id="HBNR01042276">
    <property type="protein sequence ID" value="CAE4601787.1"/>
    <property type="molecule type" value="Transcribed_RNA"/>
</dbReference>
<dbReference type="GO" id="GO:0016747">
    <property type="term" value="F:acyltransferase activity, transferring groups other than amino-acyl groups"/>
    <property type="evidence" value="ECO:0007669"/>
    <property type="project" value="InterPro"/>
</dbReference>
<organism evidence="3">
    <name type="scientific">Alexandrium monilatum</name>
    <dbReference type="NCBI Taxonomy" id="311494"/>
    <lineage>
        <taxon>Eukaryota</taxon>
        <taxon>Sar</taxon>
        <taxon>Alveolata</taxon>
        <taxon>Dinophyceae</taxon>
        <taxon>Gonyaulacales</taxon>
        <taxon>Pyrocystaceae</taxon>
        <taxon>Alexandrium</taxon>
    </lineage>
</organism>
<sequence>MAPLEAWPPPAPLEGVKSRRRALFALAEGSELAVEGGETLVASMSIALKLESRIAAVTVPGRALVGLLLGERQLTAGQSQRHQDLAVTHLGPHLAAEASAAVPRPCCGDHLAAVAAALQGRPQVVVLDEGRAAGDEAWAVVFRQLLESEALKAYRGAVVVQAAEEIALVKRACAERWVAVGQQLWQVEDSSTPGIEEEEEEQEEEMSSAGDTSEEIVEDALSATLPEELLDEVRALSGLCFNEEDSVAKSQKNGWSMMLLVATADRRPGLEGHALQQLIGFLCYQHLPAPKAEFHIRRVAVSEEHRGSGHGRQLVQWALDRAANLPQSQCAWVSLSAFNHAIPFYERLGFTDMTCGDPDDPDGQTWMERKNVSRVPDVPEADIADCA</sequence>
<evidence type="ECO:0000256" key="1">
    <source>
        <dbReference type="SAM" id="MobiDB-lite"/>
    </source>
</evidence>
<proteinExistence type="predicted"/>
<protein>
    <recommendedName>
        <fullName evidence="2">N-acetyltransferase domain-containing protein</fullName>
    </recommendedName>
</protein>
<gene>
    <name evidence="3" type="ORF">AMON00008_LOCUS29388</name>
</gene>
<dbReference type="InterPro" id="IPR016181">
    <property type="entry name" value="Acyl_CoA_acyltransferase"/>
</dbReference>
<evidence type="ECO:0000259" key="2">
    <source>
        <dbReference type="PROSITE" id="PS51186"/>
    </source>
</evidence>
<reference evidence="3" key="1">
    <citation type="submission" date="2021-01" db="EMBL/GenBank/DDBJ databases">
        <authorList>
            <person name="Corre E."/>
            <person name="Pelletier E."/>
            <person name="Niang G."/>
            <person name="Scheremetjew M."/>
            <person name="Finn R."/>
            <person name="Kale V."/>
            <person name="Holt S."/>
            <person name="Cochrane G."/>
            <person name="Meng A."/>
            <person name="Brown T."/>
            <person name="Cohen L."/>
        </authorList>
    </citation>
    <scope>NUCLEOTIDE SEQUENCE</scope>
    <source>
        <strain evidence="3">CCMP3105</strain>
    </source>
</reference>
<dbReference type="SUPFAM" id="SSF55729">
    <property type="entry name" value="Acyl-CoA N-acyltransferases (Nat)"/>
    <property type="match status" value="1"/>
</dbReference>
<dbReference type="Pfam" id="PF13508">
    <property type="entry name" value="Acetyltransf_7"/>
    <property type="match status" value="1"/>
</dbReference>
<dbReference type="PROSITE" id="PS51186">
    <property type="entry name" value="GNAT"/>
    <property type="match status" value="1"/>
</dbReference>
<dbReference type="CDD" id="cd04301">
    <property type="entry name" value="NAT_SF"/>
    <property type="match status" value="1"/>
</dbReference>
<feature type="region of interest" description="Disordered" evidence="1">
    <location>
        <begin position="188"/>
        <end position="214"/>
    </location>
</feature>
<feature type="domain" description="N-acetyltransferase" evidence="2">
    <location>
        <begin position="220"/>
        <end position="372"/>
    </location>
</feature>